<evidence type="ECO:0000256" key="1">
    <source>
        <dbReference type="SAM" id="MobiDB-lite"/>
    </source>
</evidence>
<dbReference type="AlphaFoldDB" id="A0A077ZKW9"/>
<protein>
    <submittedName>
        <fullName evidence="2">Uncharacterized protein</fullName>
    </submittedName>
</protein>
<name>A0A077ZKW9_TRITR</name>
<gene>
    <name evidence="2" type="ORF">TTRE_0000940601</name>
</gene>
<dbReference type="Proteomes" id="UP000030665">
    <property type="component" value="Unassembled WGS sequence"/>
</dbReference>
<organism evidence="2 3">
    <name type="scientific">Trichuris trichiura</name>
    <name type="common">Whipworm</name>
    <name type="synonym">Trichocephalus trichiurus</name>
    <dbReference type="NCBI Taxonomy" id="36087"/>
    <lineage>
        <taxon>Eukaryota</taxon>
        <taxon>Metazoa</taxon>
        <taxon>Ecdysozoa</taxon>
        <taxon>Nematoda</taxon>
        <taxon>Enoplea</taxon>
        <taxon>Dorylaimia</taxon>
        <taxon>Trichinellida</taxon>
        <taxon>Trichuridae</taxon>
        <taxon>Trichuris</taxon>
    </lineage>
</organism>
<sequence length="350" mass="38751">MFGRRTMHLPTSGVTSDGRWSIGRPARCRKANSSLAGRLGAKRVHGATIGRPSHYRRAVEPQLRSDACRLSPSETRENHLPTGSRLQWQPLACRLRSLPPRRSAVAAYVQPFLTSRPLGPVHSALPSESLTRATTVNGETRVLCAWLLCLHHADPVTAAACGGDGRTAVPLDPSPLFLTTRPEQRTVGPADSERARCYPKDGELCMSRTKPEETLVEDSWRSHAVLSGKANDQRDWGRNVLILFSNFEWVRRPICLEKSCPAGMRRTASGLVLVLVDIDSRTVAMEVGIRQGVCNNSPAESTSPENGWRSSAEPVPDRLGNVVEEVATVRVEGVERELAWSRRRCRSWWQ</sequence>
<evidence type="ECO:0000313" key="2">
    <source>
        <dbReference type="EMBL" id="CDW60996.1"/>
    </source>
</evidence>
<evidence type="ECO:0000313" key="3">
    <source>
        <dbReference type="Proteomes" id="UP000030665"/>
    </source>
</evidence>
<keyword evidence="3" id="KW-1185">Reference proteome</keyword>
<dbReference type="EMBL" id="HG807669">
    <property type="protein sequence ID" value="CDW60996.1"/>
    <property type="molecule type" value="Genomic_DNA"/>
</dbReference>
<accession>A0A077ZKW9</accession>
<feature type="region of interest" description="Disordered" evidence="1">
    <location>
        <begin position="294"/>
        <end position="315"/>
    </location>
</feature>
<feature type="region of interest" description="Disordered" evidence="1">
    <location>
        <begin position="1"/>
        <end position="21"/>
    </location>
</feature>
<reference evidence="2" key="1">
    <citation type="submission" date="2014-01" db="EMBL/GenBank/DDBJ databases">
        <authorList>
            <person name="Aslett M."/>
        </authorList>
    </citation>
    <scope>NUCLEOTIDE SEQUENCE</scope>
</reference>
<feature type="compositionally biased region" description="Polar residues" evidence="1">
    <location>
        <begin position="294"/>
        <end position="309"/>
    </location>
</feature>
<dbReference type="OrthoDB" id="5913031at2759"/>
<proteinExistence type="predicted"/>
<reference evidence="2" key="2">
    <citation type="submission" date="2014-03" db="EMBL/GenBank/DDBJ databases">
        <title>The whipworm genome and dual-species transcriptomics of an intimate host-pathogen interaction.</title>
        <authorList>
            <person name="Foth B.J."/>
            <person name="Tsai I.J."/>
            <person name="Reid A.J."/>
            <person name="Bancroft A.J."/>
            <person name="Nichol S."/>
            <person name="Tracey A."/>
            <person name="Holroyd N."/>
            <person name="Cotton J.A."/>
            <person name="Stanley E.J."/>
            <person name="Zarowiecki M."/>
            <person name="Liu J.Z."/>
            <person name="Huckvale T."/>
            <person name="Cooper P.J."/>
            <person name="Grencis R.K."/>
            <person name="Berriman M."/>
        </authorList>
    </citation>
    <scope>NUCLEOTIDE SEQUENCE [LARGE SCALE GENOMIC DNA]</scope>
</reference>